<organism evidence="1 2">
    <name type="scientific">Eiseniibacteriota bacterium</name>
    <dbReference type="NCBI Taxonomy" id="2212470"/>
    <lineage>
        <taxon>Bacteria</taxon>
        <taxon>Candidatus Eiseniibacteriota</taxon>
    </lineage>
</organism>
<dbReference type="SUPFAM" id="SSF55486">
    <property type="entry name" value="Metalloproteases ('zincins'), catalytic domain"/>
    <property type="match status" value="1"/>
</dbReference>
<dbReference type="CDD" id="cd12952">
    <property type="entry name" value="MMP_ACEL2062"/>
    <property type="match status" value="1"/>
</dbReference>
<dbReference type="EMBL" id="VBPB01000107">
    <property type="protein sequence ID" value="TMQ72470.1"/>
    <property type="molecule type" value="Genomic_DNA"/>
</dbReference>
<dbReference type="InterPro" id="IPR038555">
    <property type="entry name" value="Zincin_1_sf"/>
</dbReference>
<evidence type="ECO:0000313" key="2">
    <source>
        <dbReference type="Proteomes" id="UP000319771"/>
    </source>
</evidence>
<dbReference type="InterPro" id="IPR019734">
    <property type="entry name" value="TPR_rpt"/>
</dbReference>
<protein>
    <submittedName>
        <fullName evidence="1">Uncharacterized protein</fullName>
    </submittedName>
</protein>
<dbReference type="SMART" id="SM00028">
    <property type="entry name" value="TPR"/>
    <property type="match status" value="2"/>
</dbReference>
<proteinExistence type="predicted"/>
<accession>A0A538U9F0</accession>
<comment type="caution">
    <text evidence="1">The sequence shown here is derived from an EMBL/GenBank/DDBJ whole genome shotgun (WGS) entry which is preliminary data.</text>
</comment>
<dbReference type="Gene3D" id="1.25.40.10">
    <property type="entry name" value="Tetratricopeptide repeat domain"/>
    <property type="match status" value="1"/>
</dbReference>
<dbReference type="InterPro" id="IPR010428">
    <property type="entry name" value="Zincin_1"/>
</dbReference>
<dbReference type="Proteomes" id="UP000319771">
    <property type="component" value="Unassembled WGS sequence"/>
</dbReference>
<sequence>MAYDTLSETEWESVEGIWDLLDEGKVERARSEVDALLVRRPGHPDLRIADAAVALEEGEARRALETLLGAEQSADPSLFFHLRAAAHYELFEMEAARDDCRRALAVNPEVAETHVLLARTLEYLGEDGTAREHADMARELDPERFPDPLEVSDEAFDALVEKSLLELPAEVRKHLQELPVVVESLPSRALLAAEQPPISPDVLGLFVGRHLLERTHLDAPTAPGVIYLFRKNLLRVCADPEELAREVRITVQHEVGHLLGLDEDDLESWGLA</sequence>
<reference evidence="1 2" key="1">
    <citation type="journal article" date="2019" name="Nat. Microbiol.">
        <title>Mediterranean grassland soil C-N compound turnover is dependent on rainfall and depth, and is mediated by genomically divergent microorganisms.</title>
        <authorList>
            <person name="Diamond S."/>
            <person name="Andeer P.F."/>
            <person name="Li Z."/>
            <person name="Crits-Christoph A."/>
            <person name="Burstein D."/>
            <person name="Anantharaman K."/>
            <person name="Lane K.R."/>
            <person name="Thomas B.C."/>
            <person name="Pan C."/>
            <person name="Northen T.R."/>
            <person name="Banfield J.F."/>
        </authorList>
    </citation>
    <scope>NUCLEOTIDE SEQUENCE [LARGE SCALE GENOMIC DNA]</scope>
    <source>
        <strain evidence="1">WS_11</strain>
    </source>
</reference>
<dbReference type="InterPro" id="IPR011990">
    <property type="entry name" value="TPR-like_helical_dom_sf"/>
</dbReference>
<dbReference type="SUPFAM" id="SSF48452">
    <property type="entry name" value="TPR-like"/>
    <property type="match status" value="1"/>
</dbReference>
<evidence type="ECO:0000313" key="1">
    <source>
        <dbReference type="EMBL" id="TMQ72470.1"/>
    </source>
</evidence>
<gene>
    <name evidence="1" type="ORF">E6K81_07415</name>
</gene>
<dbReference type="Pfam" id="PF06262">
    <property type="entry name" value="Zincin_1"/>
    <property type="match status" value="1"/>
</dbReference>
<dbReference type="AlphaFoldDB" id="A0A538U9F0"/>
<name>A0A538U9F0_UNCEI</name>
<dbReference type="Gene3D" id="3.30.2010.20">
    <property type="match status" value="1"/>
</dbReference>